<feature type="transmembrane region" description="Helical" evidence="1">
    <location>
        <begin position="106"/>
        <end position="124"/>
    </location>
</feature>
<feature type="transmembrane region" description="Helical" evidence="1">
    <location>
        <begin position="78"/>
        <end position="100"/>
    </location>
</feature>
<name>A0A382P488_9ZZZZ</name>
<feature type="transmembrane region" description="Helical" evidence="1">
    <location>
        <begin position="12"/>
        <end position="33"/>
    </location>
</feature>
<feature type="non-terminal residue" evidence="3">
    <location>
        <position position="150"/>
    </location>
</feature>
<keyword evidence="1" id="KW-1133">Transmembrane helix</keyword>
<evidence type="ECO:0000259" key="2">
    <source>
        <dbReference type="Pfam" id="PF00892"/>
    </source>
</evidence>
<keyword evidence="1" id="KW-0812">Transmembrane</keyword>
<dbReference type="Pfam" id="PF00892">
    <property type="entry name" value="EamA"/>
    <property type="match status" value="1"/>
</dbReference>
<dbReference type="InterPro" id="IPR037185">
    <property type="entry name" value="EmrE-like"/>
</dbReference>
<dbReference type="AlphaFoldDB" id="A0A382P488"/>
<sequence length="150" mass="16182">MNSLDIVARRSGGLLLSLLLIFIAGVNFSFIFSVNKIATEAGVPFFAYVFWYTFGAGAVLFVIAAIRRELPRVDFIHLRAYGVAAALGIAFPFALLAFVAPKLPSGVAVLLVILTPAFTYLFSLLARLERIHFMSISGLVLGVAGVLFIV</sequence>
<evidence type="ECO:0000256" key="1">
    <source>
        <dbReference type="SAM" id="Phobius"/>
    </source>
</evidence>
<feature type="domain" description="EamA" evidence="2">
    <location>
        <begin position="17"/>
        <end position="150"/>
    </location>
</feature>
<feature type="transmembrane region" description="Helical" evidence="1">
    <location>
        <begin position="45"/>
        <end position="66"/>
    </location>
</feature>
<evidence type="ECO:0000313" key="3">
    <source>
        <dbReference type="EMBL" id="SVC68224.1"/>
    </source>
</evidence>
<organism evidence="3">
    <name type="scientific">marine metagenome</name>
    <dbReference type="NCBI Taxonomy" id="408172"/>
    <lineage>
        <taxon>unclassified sequences</taxon>
        <taxon>metagenomes</taxon>
        <taxon>ecological metagenomes</taxon>
    </lineage>
</organism>
<accession>A0A382P488</accession>
<keyword evidence="1" id="KW-0472">Membrane</keyword>
<dbReference type="InterPro" id="IPR000620">
    <property type="entry name" value="EamA_dom"/>
</dbReference>
<proteinExistence type="predicted"/>
<dbReference type="EMBL" id="UINC01104794">
    <property type="protein sequence ID" value="SVC68224.1"/>
    <property type="molecule type" value="Genomic_DNA"/>
</dbReference>
<dbReference type="GO" id="GO:0016020">
    <property type="term" value="C:membrane"/>
    <property type="evidence" value="ECO:0007669"/>
    <property type="project" value="InterPro"/>
</dbReference>
<protein>
    <recommendedName>
        <fullName evidence="2">EamA domain-containing protein</fullName>
    </recommendedName>
</protein>
<dbReference type="SUPFAM" id="SSF103481">
    <property type="entry name" value="Multidrug resistance efflux transporter EmrE"/>
    <property type="match status" value="1"/>
</dbReference>
<gene>
    <name evidence="3" type="ORF">METZ01_LOCUS321078</name>
</gene>
<feature type="transmembrane region" description="Helical" evidence="1">
    <location>
        <begin position="131"/>
        <end position="149"/>
    </location>
</feature>
<reference evidence="3" key="1">
    <citation type="submission" date="2018-05" db="EMBL/GenBank/DDBJ databases">
        <authorList>
            <person name="Lanie J.A."/>
            <person name="Ng W.-L."/>
            <person name="Kazmierczak K.M."/>
            <person name="Andrzejewski T.M."/>
            <person name="Davidsen T.M."/>
            <person name="Wayne K.J."/>
            <person name="Tettelin H."/>
            <person name="Glass J.I."/>
            <person name="Rusch D."/>
            <person name="Podicherti R."/>
            <person name="Tsui H.-C.T."/>
            <person name="Winkler M.E."/>
        </authorList>
    </citation>
    <scope>NUCLEOTIDE SEQUENCE</scope>
</reference>